<organism evidence="5 6">
    <name type="scientific">Deinandra increscens subsp. villosa</name>
    <dbReference type="NCBI Taxonomy" id="3103831"/>
    <lineage>
        <taxon>Eukaryota</taxon>
        <taxon>Viridiplantae</taxon>
        <taxon>Streptophyta</taxon>
        <taxon>Embryophyta</taxon>
        <taxon>Tracheophyta</taxon>
        <taxon>Spermatophyta</taxon>
        <taxon>Magnoliopsida</taxon>
        <taxon>eudicotyledons</taxon>
        <taxon>Gunneridae</taxon>
        <taxon>Pentapetalae</taxon>
        <taxon>asterids</taxon>
        <taxon>campanulids</taxon>
        <taxon>Asterales</taxon>
        <taxon>Asteraceae</taxon>
        <taxon>Asteroideae</taxon>
        <taxon>Heliantheae alliance</taxon>
        <taxon>Madieae</taxon>
        <taxon>Madiinae</taxon>
        <taxon>Deinandra</taxon>
    </lineage>
</organism>
<accession>A0AAP0GXJ8</accession>
<sequence length="568" mass="62803">MARSESSSKESKEENYSNRSTSSTDRCCDESYTLSADVSESESSTSFSGRRYNHGAASSSLTSSPHGGFRAVSVTSSMFPSSPFAFPLFGGNDEDVMVWEKKQTRKQPDAEISEIDMMKERFAKLLLGEDMSGGGKGVYTALAISNAITNLSASVFGELWRLEPLALQKKVMWQREMGWLLSVSDSIVDLVPSVQQFPGGGTFEVMVPHPRPDMHINLPALKKIDAMLIGMLDGFCNKEFCYVDRGIVLPQGESCDAYPSSNSTGRPSVRQEEKWWLPYPKVPPKGLSEDARKKLEKCRDCTNQILKAALAINSNVLAEMEIPSAYVETLPKNGKDCLGEIIYRYITAEKFSPECLLDCLDLSSEHHTLEVANRIEAAVHTWKLKEHKKHPKTKRSSWSTKVKGLVADGDKNSCLSQRAETLLHSLRRRFPGLPQTSLDMSKIQYNKDVGQLILESYSRVMESLAFNIMARIDDVIFVDDATKRCVAAESLPIFNREGLGGLPVQKRMSPSPFSLQNSPYSSPFATPIFCSSPPVPGPINNGNLKAADLDMPWTHAAGKGPVNAPERH</sequence>
<evidence type="ECO:0000256" key="1">
    <source>
        <dbReference type="ARBA" id="ARBA00022658"/>
    </source>
</evidence>
<proteinExistence type="predicted"/>
<dbReference type="FunFam" id="1.20.58.2010:FF:000001">
    <property type="entry name" value="Rop guanine nucleotide exchange factor 14"/>
    <property type="match status" value="1"/>
</dbReference>
<dbReference type="AlphaFoldDB" id="A0AAP0GXJ8"/>
<keyword evidence="6" id="KW-1185">Reference proteome</keyword>
<dbReference type="PROSITE" id="PS51334">
    <property type="entry name" value="PRONE"/>
    <property type="match status" value="1"/>
</dbReference>
<dbReference type="PANTHER" id="PTHR33101:SF6">
    <property type="entry name" value="ROP GUANINE NUCLEOTIDE EXCHANGE FACTOR 1"/>
    <property type="match status" value="1"/>
</dbReference>
<protein>
    <recommendedName>
        <fullName evidence="4">PRONE domain-containing protein</fullName>
    </recommendedName>
</protein>
<reference evidence="5 6" key="1">
    <citation type="submission" date="2024-04" db="EMBL/GenBank/DDBJ databases">
        <title>The reference genome of an endangered Asteraceae, Deinandra increscens subsp. villosa, native to the Central Coast of California.</title>
        <authorList>
            <person name="Guilliams M."/>
            <person name="Hasenstab-Lehman K."/>
            <person name="Meyer R."/>
            <person name="Mcevoy S."/>
        </authorList>
    </citation>
    <scope>NUCLEOTIDE SEQUENCE [LARGE SCALE GENOMIC DNA]</scope>
    <source>
        <tissue evidence="5">Leaf</tissue>
    </source>
</reference>
<keyword evidence="1 2" id="KW-0344">Guanine-nucleotide releasing factor</keyword>
<dbReference type="FunFam" id="1.20.58.2010:FF:000003">
    <property type="entry name" value="Rop guanine nucleotide exchange factor 14"/>
    <property type="match status" value="1"/>
</dbReference>
<gene>
    <name evidence="5" type="ORF">SSX86_015866</name>
</gene>
<evidence type="ECO:0000259" key="4">
    <source>
        <dbReference type="PROSITE" id="PS51334"/>
    </source>
</evidence>
<dbReference type="GO" id="GO:0005085">
    <property type="term" value="F:guanyl-nucleotide exchange factor activity"/>
    <property type="evidence" value="ECO:0007669"/>
    <property type="project" value="UniProtKB-UniRule"/>
</dbReference>
<dbReference type="Proteomes" id="UP001408789">
    <property type="component" value="Unassembled WGS sequence"/>
</dbReference>
<dbReference type="Gene3D" id="1.20.58.2010">
    <property type="entry name" value="PRONE domain, subdomain 1"/>
    <property type="match status" value="2"/>
</dbReference>
<feature type="compositionally biased region" description="Basic and acidic residues" evidence="3">
    <location>
        <begin position="1"/>
        <end position="16"/>
    </location>
</feature>
<dbReference type="PANTHER" id="PTHR33101">
    <property type="entry name" value="ROP GUANINE NUCLEOTIDE EXCHANGE FACTOR 1"/>
    <property type="match status" value="1"/>
</dbReference>
<name>A0AAP0GXJ8_9ASTR</name>
<comment type="caution">
    <text evidence="5">The sequence shown here is derived from an EMBL/GenBank/DDBJ whole genome shotgun (WGS) entry which is preliminary data.</text>
</comment>
<evidence type="ECO:0000256" key="2">
    <source>
        <dbReference type="PROSITE-ProRule" id="PRU00663"/>
    </source>
</evidence>
<feature type="domain" description="PRONE" evidence="4">
    <location>
        <begin position="105"/>
        <end position="489"/>
    </location>
</feature>
<evidence type="ECO:0000313" key="6">
    <source>
        <dbReference type="Proteomes" id="UP001408789"/>
    </source>
</evidence>
<dbReference type="Pfam" id="PF03759">
    <property type="entry name" value="PRONE"/>
    <property type="match status" value="1"/>
</dbReference>
<feature type="compositionally biased region" description="Polar residues" evidence="3">
    <location>
        <begin position="56"/>
        <end position="65"/>
    </location>
</feature>
<evidence type="ECO:0000313" key="5">
    <source>
        <dbReference type="EMBL" id="KAK9064484.1"/>
    </source>
</evidence>
<dbReference type="FunFam" id="1.20.58.1310:FF:000003">
    <property type="entry name" value="Rop guanine nucleotide exchange factor 7"/>
    <property type="match status" value="1"/>
</dbReference>
<dbReference type="EMBL" id="JBCNJP010000017">
    <property type="protein sequence ID" value="KAK9064484.1"/>
    <property type="molecule type" value="Genomic_DNA"/>
</dbReference>
<dbReference type="InterPro" id="IPR005512">
    <property type="entry name" value="PRONE_dom"/>
</dbReference>
<feature type="region of interest" description="Disordered" evidence="3">
    <location>
        <begin position="1"/>
        <end position="66"/>
    </location>
</feature>
<dbReference type="InterPro" id="IPR038937">
    <property type="entry name" value="RopGEF"/>
</dbReference>
<evidence type="ECO:0000256" key="3">
    <source>
        <dbReference type="SAM" id="MobiDB-lite"/>
    </source>
</evidence>